<protein>
    <submittedName>
        <fullName evidence="2">Metallophosphoesterase family protein</fullName>
    </submittedName>
</protein>
<dbReference type="Proteomes" id="UP000886758">
    <property type="component" value="Unassembled WGS sequence"/>
</dbReference>
<dbReference type="InterPro" id="IPR004843">
    <property type="entry name" value="Calcineurin-like_PHP"/>
</dbReference>
<sequence>MKLIHASDIHLGSKIDSTFPKEKAKQRQLEIRNTFRKMVEYADEKGVEVILLSGDVFDSDRPLKKDKDFFYSIINSHPHIDFIYLKGNHDQQIEEQTSANLKCFSSVWQSYRYGKIVISGIEMTPENCTSFYSTLSLQKEDRNIVLLHGQVSDTMGMDRIYLRRLRNKQIDYLALGHVHKHQEGKLDDRGKYAYSGCLEGRGFD</sequence>
<accession>A0A9D1KK47</accession>
<dbReference type="InterPro" id="IPR050535">
    <property type="entry name" value="DNA_Repair-Maintenance_Comp"/>
</dbReference>
<dbReference type="Gene3D" id="3.60.21.10">
    <property type="match status" value="1"/>
</dbReference>
<name>A0A9D1KK47_9MOLU</name>
<dbReference type="PANTHER" id="PTHR30337">
    <property type="entry name" value="COMPONENT OF ATP-DEPENDENT DSDNA EXONUCLEASE"/>
    <property type="match status" value="1"/>
</dbReference>
<feature type="domain" description="Calcineurin-like phosphoesterase" evidence="1">
    <location>
        <begin position="1"/>
        <end position="179"/>
    </location>
</feature>
<gene>
    <name evidence="2" type="ORF">IAD46_02900</name>
</gene>
<reference evidence="2" key="1">
    <citation type="submission" date="2020-10" db="EMBL/GenBank/DDBJ databases">
        <authorList>
            <person name="Gilroy R."/>
        </authorList>
    </citation>
    <scope>NUCLEOTIDE SEQUENCE</scope>
    <source>
        <strain evidence="2">ChiW17-6978</strain>
    </source>
</reference>
<dbReference type="EMBL" id="DVLF01000092">
    <property type="protein sequence ID" value="HIT49954.1"/>
    <property type="molecule type" value="Genomic_DNA"/>
</dbReference>
<proteinExistence type="predicted"/>
<dbReference type="GO" id="GO:0016787">
    <property type="term" value="F:hydrolase activity"/>
    <property type="evidence" value="ECO:0007669"/>
    <property type="project" value="InterPro"/>
</dbReference>
<evidence type="ECO:0000313" key="3">
    <source>
        <dbReference type="Proteomes" id="UP000886758"/>
    </source>
</evidence>
<feature type="non-terminal residue" evidence="2">
    <location>
        <position position="204"/>
    </location>
</feature>
<comment type="caution">
    <text evidence="2">The sequence shown here is derived from an EMBL/GenBank/DDBJ whole genome shotgun (WGS) entry which is preliminary data.</text>
</comment>
<organism evidence="2 3">
    <name type="scientific">Candidatus Pelethenecus faecipullorum</name>
    <dbReference type="NCBI Taxonomy" id="2840900"/>
    <lineage>
        <taxon>Bacteria</taxon>
        <taxon>Bacillati</taxon>
        <taxon>Mycoplasmatota</taxon>
        <taxon>Mollicutes</taxon>
        <taxon>Candidatus Pelethenecus</taxon>
    </lineage>
</organism>
<dbReference type="SUPFAM" id="SSF56300">
    <property type="entry name" value="Metallo-dependent phosphatases"/>
    <property type="match status" value="1"/>
</dbReference>
<reference evidence="2" key="2">
    <citation type="journal article" date="2021" name="PeerJ">
        <title>Extensive microbial diversity within the chicken gut microbiome revealed by metagenomics and culture.</title>
        <authorList>
            <person name="Gilroy R."/>
            <person name="Ravi A."/>
            <person name="Getino M."/>
            <person name="Pursley I."/>
            <person name="Horton D.L."/>
            <person name="Alikhan N.F."/>
            <person name="Baker D."/>
            <person name="Gharbi K."/>
            <person name="Hall N."/>
            <person name="Watson M."/>
            <person name="Adriaenssens E.M."/>
            <person name="Foster-Nyarko E."/>
            <person name="Jarju S."/>
            <person name="Secka A."/>
            <person name="Antonio M."/>
            <person name="Oren A."/>
            <person name="Chaudhuri R.R."/>
            <person name="La Ragione R."/>
            <person name="Hildebrand F."/>
            <person name="Pallen M.J."/>
        </authorList>
    </citation>
    <scope>NUCLEOTIDE SEQUENCE</scope>
    <source>
        <strain evidence="2">ChiW17-6978</strain>
    </source>
</reference>
<dbReference type="AlphaFoldDB" id="A0A9D1KK47"/>
<evidence type="ECO:0000259" key="1">
    <source>
        <dbReference type="Pfam" id="PF00149"/>
    </source>
</evidence>
<evidence type="ECO:0000313" key="2">
    <source>
        <dbReference type="EMBL" id="HIT49954.1"/>
    </source>
</evidence>
<dbReference type="Pfam" id="PF00149">
    <property type="entry name" value="Metallophos"/>
    <property type="match status" value="1"/>
</dbReference>
<dbReference type="InterPro" id="IPR029052">
    <property type="entry name" value="Metallo-depent_PP-like"/>
</dbReference>